<evidence type="ECO:0000256" key="6">
    <source>
        <dbReference type="ARBA" id="ARBA00023274"/>
    </source>
</evidence>
<feature type="compositionally biased region" description="Basic residues" evidence="8">
    <location>
        <begin position="139"/>
        <end position="152"/>
    </location>
</feature>
<comment type="caution">
    <text evidence="9">The sequence shown here is derived from an EMBL/GenBank/DDBJ whole genome shotgun (WGS) entry which is preliminary data.</text>
</comment>
<dbReference type="Proteomes" id="UP000711996">
    <property type="component" value="Unassembled WGS sequence"/>
</dbReference>
<dbReference type="RefSeq" id="XP_036495653.1">
    <property type="nucleotide sequence ID" value="XM_036638752.1"/>
</dbReference>
<keyword evidence="5 7" id="KW-0733">Signal recognition particle</keyword>
<evidence type="ECO:0000313" key="9">
    <source>
        <dbReference type="EMBL" id="KAF4840364.1"/>
    </source>
</evidence>
<dbReference type="GO" id="GO:0005786">
    <property type="term" value="C:signal recognition particle, endoplasmic reticulum targeting"/>
    <property type="evidence" value="ECO:0007669"/>
    <property type="project" value="UniProtKB-UniRule"/>
</dbReference>
<dbReference type="Gene3D" id="3.30.720.10">
    <property type="entry name" value="Signal recognition particle alu RNA binding heterodimer, srp9/1"/>
    <property type="match status" value="1"/>
</dbReference>
<dbReference type="SUPFAM" id="SSF54762">
    <property type="entry name" value="Signal recognition particle alu RNA binding heterodimer, SRP9/14"/>
    <property type="match status" value="1"/>
</dbReference>
<sequence length="160" mass="17681">MLNDVSLSCGPKVDENATSNKRPADWIMARHLSHDEFFDKLADLFEQRKSKGHGSIFLVQKRLSYGQDVPAATDTDPFPDLNPTKPLPVLVRASNGKSKIHRDAKIKLSTVVEVDALDAFYARYADLCKSGMTALKPRDRSKKKAKARRKKGGAPTVTAS</sequence>
<protein>
    <recommendedName>
        <fullName evidence="7">Signal recognition particle subunit SRP14</fullName>
    </recommendedName>
    <alternativeName>
        <fullName evidence="7">Signal recognition particle 14 kDa protein</fullName>
    </alternativeName>
</protein>
<gene>
    <name evidence="9" type="primary">srp14</name>
    <name evidence="9" type="ORF">CGCSCA2_v015037</name>
</gene>
<proteinExistence type="inferred from homology"/>
<evidence type="ECO:0000256" key="8">
    <source>
        <dbReference type="SAM" id="MobiDB-lite"/>
    </source>
</evidence>
<comment type="subunit">
    <text evidence="7">Component of a fungal signal recognition particle (SRP) complex that consists of a 7SL RNA molecule (scR1) and at least six protein subunits: SRP72, SRP68, SRP54, SEC65, SRP21 and SRP14.</text>
</comment>
<keyword evidence="6 7" id="KW-0687">Ribonucleoprotein</keyword>
<evidence type="ECO:0000256" key="1">
    <source>
        <dbReference type="ARBA" id="ARBA00004496"/>
    </source>
</evidence>
<evidence type="ECO:0000256" key="3">
    <source>
        <dbReference type="ARBA" id="ARBA00022490"/>
    </source>
</evidence>
<dbReference type="GO" id="GO:0008312">
    <property type="term" value="F:7S RNA binding"/>
    <property type="evidence" value="ECO:0007669"/>
    <property type="project" value="UniProtKB-UniRule"/>
</dbReference>
<dbReference type="InterPro" id="IPR009018">
    <property type="entry name" value="Signal_recog_particle_SRP9/14"/>
</dbReference>
<comment type="similarity">
    <text evidence="2 7">Belongs to the SRP14 family.</text>
</comment>
<dbReference type="OrthoDB" id="19209at2759"/>
<accession>A0A9P5BLY7</accession>
<dbReference type="GO" id="GO:0006614">
    <property type="term" value="P:SRP-dependent cotranslational protein targeting to membrane"/>
    <property type="evidence" value="ECO:0007669"/>
    <property type="project" value="UniProtKB-UniRule"/>
</dbReference>
<evidence type="ECO:0000256" key="4">
    <source>
        <dbReference type="ARBA" id="ARBA00022884"/>
    </source>
</evidence>
<dbReference type="PANTHER" id="PTHR12013">
    <property type="entry name" value="SIGNAL RECOGNITION PARTICLE 14 KD PROTEIN"/>
    <property type="match status" value="1"/>
</dbReference>
<dbReference type="GO" id="GO:0030942">
    <property type="term" value="F:endoplasmic reticulum signal peptide binding"/>
    <property type="evidence" value="ECO:0007669"/>
    <property type="project" value="UniProtKB-UniRule"/>
</dbReference>
<evidence type="ECO:0000256" key="5">
    <source>
        <dbReference type="ARBA" id="ARBA00023135"/>
    </source>
</evidence>
<keyword evidence="10" id="KW-1185">Reference proteome</keyword>
<dbReference type="AlphaFoldDB" id="A0A9P5BLY7"/>
<evidence type="ECO:0000256" key="2">
    <source>
        <dbReference type="ARBA" id="ARBA00010349"/>
    </source>
</evidence>
<keyword evidence="3 7" id="KW-0963">Cytoplasm</keyword>
<dbReference type="EMBL" id="QPMT01000134">
    <property type="protein sequence ID" value="KAF4840364.1"/>
    <property type="molecule type" value="Genomic_DNA"/>
</dbReference>
<dbReference type="Pfam" id="PF02290">
    <property type="entry name" value="SRP14"/>
    <property type="match status" value="1"/>
</dbReference>
<organism evidence="9 10">
    <name type="scientific">Colletotrichum siamense</name>
    <name type="common">Anthracnose fungus</name>
    <dbReference type="NCBI Taxonomy" id="690259"/>
    <lineage>
        <taxon>Eukaryota</taxon>
        <taxon>Fungi</taxon>
        <taxon>Dikarya</taxon>
        <taxon>Ascomycota</taxon>
        <taxon>Pezizomycotina</taxon>
        <taxon>Sordariomycetes</taxon>
        <taxon>Hypocreomycetidae</taxon>
        <taxon>Glomerellales</taxon>
        <taxon>Glomerellaceae</taxon>
        <taxon>Colletotrichum</taxon>
        <taxon>Colletotrichum gloeosporioides species complex</taxon>
    </lineage>
</organism>
<dbReference type="InterPro" id="IPR003210">
    <property type="entry name" value="Signal_recog_particle_SRP14"/>
</dbReference>
<keyword evidence="4 7" id="KW-0694">RNA-binding</keyword>
<evidence type="ECO:0000313" key="10">
    <source>
        <dbReference type="Proteomes" id="UP000711996"/>
    </source>
</evidence>
<feature type="region of interest" description="Disordered" evidence="8">
    <location>
        <begin position="135"/>
        <end position="160"/>
    </location>
</feature>
<comment type="function">
    <text evidence="7">Component of the signal recognition particle (SRP) complex, a ribonucleoprotein complex that mediates the cotranslational targeting of secretory and membrane proteins to the endoplasmic reticulum (ER).</text>
</comment>
<name>A0A9P5BLY7_COLSI</name>
<reference evidence="9" key="1">
    <citation type="submission" date="2019-06" db="EMBL/GenBank/DDBJ databases">
        <authorList>
            <person name="Gan P."/>
            <person name="Shirasu K."/>
        </authorList>
    </citation>
    <scope>NUCLEOTIDE SEQUENCE [LARGE SCALE GENOMIC DNA]</scope>
    <source>
        <strain evidence="9">CAD2</strain>
    </source>
</reference>
<dbReference type="GeneID" id="59273392"/>
<comment type="subcellular location">
    <subcellularLocation>
        <location evidence="1 7">Cytoplasm</location>
    </subcellularLocation>
</comment>
<evidence type="ECO:0000256" key="7">
    <source>
        <dbReference type="RuleBase" id="RU368100"/>
    </source>
</evidence>